<dbReference type="PROSITE" id="PS51625">
    <property type="entry name" value="SAM_MT_TRMB"/>
    <property type="match status" value="1"/>
</dbReference>
<name>A0ABR5Q0X0_9ACTN</name>
<comment type="caution">
    <text evidence="8">The sequence shown here is derived from an EMBL/GenBank/DDBJ whole genome shotgun (WGS) entry which is preliminary data.</text>
</comment>
<sequence length="278" mass="31005">MHGLHARLPKTFNLEERLERYGDVIEKNPEALHGHWAEACAGIGSAPFSHVCVDLGCGKGSFTCAMAKAHPETLYIAIDTEPICIAYAAGRISEANLSNAVVVPGTGMKLDEYFALGEITTLYINFPTPFPRKRQAHLRVTNAERFMQYRNVLTNTGTIRLKTDSQPLYDFSCEQAVAAGYEFLWKTRDAHMDFPNDIASEYEERLGAQGAKVLGFCITPGQAPKHFSPIEPGSLVDYLPKDLESLTYLPHGMESTIKNMINRKNKKGHHHWKNVPQS</sequence>
<dbReference type="PANTHER" id="PTHR23417">
    <property type="entry name" value="3-DEOXY-D-MANNO-OCTULOSONIC-ACID TRANSFERASE/TRNA GUANINE-N 7 - -METHYLTRANSFERASE"/>
    <property type="match status" value="1"/>
</dbReference>
<evidence type="ECO:0000256" key="5">
    <source>
        <dbReference type="ARBA" id="ARBA00022679"/>
    </source>
</evidence>
<evidence type="ECO:0000256" key="6">
    <source>
        <dbReference type="ARBA" id="ARBA00022691"/>
    </source>
</evidence>
<evidence type="ECO:0000256" key="2">
    <source>
        <dbReference type="ARBA" id="ARBA00003015"/>
    </source>
</evidence>
<dbReference type="Pfam" id="PF02390">
    <property type="entry name" value="Methyltransf_4"/>
    <property type="match status" value="1"/>
</dbReference>
<keyword evidence="6" id="KW-0949">S-adenosyl-L-methionine</keyword>
<evidence type="ECO:0000256" key="3">
    <source>
        <dbReference type="ARBA" id="ARBA00011977"/>
    </source>
</evidence>
<dbReference type="EC" id="2.1.1.33" evidence="3"/>
<dbReference type="CDD" id="cd02440">
    <property type="entry name" value="AdoMet_MTases"/>
    <property type="match status" value="1"/>
</dbReference>
<organism evidence="8 9">
    <name type="scientific">Lancefieldella rimae</name>
    <dbReference type="NCBI Taxonomy" id="1383"/>
    <lineage>
        <taxon>Bacteria</taxon>
        <taxon>Bacillati</taxon>
        <taxon>Actinomycetota</taxon>
        <taxon>Coriobacteriia</taxon>
        <taxon>Coriobacteriales</taxon>
        <taxon>Atopobiaceae</taxon>
        <taxon>Lancefieldella</taxon>
    </lineage>
</organism>
<keyword evidence="4" id="KW-0489">Methyltransferase</keyword>
<evidence type="ECO:0000256" key="4">
    <source>
        <dbReference type="ARBA" id="ARBA00022603"/>
    </source>
</evidence>
<dbReference type="RefSeq" id="WP_003150097.1">
    <property type="nucleotide sequence ID" value="NZ_JQCP01000004.1"/>
</dbReference>
<keyword evidence="9" id="KW-1185">Reference proteome</keyword>
<comment type="catalytic activity">
    <reaction evidence="1">
        <text>guanosine(46) in tRNA + S-adenosyl-L-methionine = N(7)-methylguanosine(46) in tRNA + S-adenosyl-L-homocysteine</text>
        <dbReference type="Rhea" id="RHEA:42708"/>
        <dbReference type="Rhea" id="RHEA-COMP:10188"/>
        <dbReference type="Rhea" id="RHEA-COMP:10189"/>
        <dbReference type="ChEBI" id="CHEBI:57856"/>
        <dbReference type="ChEBI" id="CHEBI:59789"/>
        <dbReference type="ChEBI" id="CHEBI:74269"/>
        <dbReference type="ChEBI" id="CHEBI:74480"/>
        <dbReference type="EC" id="2.1.1.33"/>
    </reaction>
</comment>
<dbReference type="PANTHER" id="PTHR23417:SF14">
    <property type="entry name" value="PENTACOTRIPEPTIDE-REPEAT REGION OF PRORP DOMAIN-CONTAINING PROTEIN"/>
    <property type="match status" value="1"/>
</dbReference>
<keyword evidence="5" id="KW-0808">Transferase</keyword>
<dbReference type="InterPro" id="IPR029063">
    <property type="entry name" value="SAM-dependent_MTases_sf"/>
</dbReference>
<dbReference type="Gene3D" id="3.40.50.150">
    <property type="entry name" value="Vaccinia Virus protein VP39"/>
    <property type="match status" value="1"/>
</dbReference>
<dbReference type="Proteomes" id="UP000051927">
    <property type="component" value="Unassembled WGS sequence"/>
</dbReference>
<dbReference type="SUPFAM" id="SSF53335">
    <property type="entry name" value="S-adenosyl-L-methionine-dependent methyltransferases"/>
    <property type="match status" value="1"/>
</dbReference>
<evidence type="ECO:0000313" key="8">
    <source>
        <dbReference type="EMBL" id="KRO01475.1"/>
    </source>
</evidence>
<gene>
    <name evidence="8" type="ORF">IV60_GL001345</name>
</gene>
<dbReference type="EMBL" id="JQCP01000004">
    <property type="protein sequence ID" value="KRO01475.1"/>
    <property type="molecule type" value="Genomic_DNA"/>
</dbReference>
<reference evidence="8 9" key="1">
    <citation type="journal article" date="2015" name="Genome Announc.">
        <title>Expanding the biotechnology potential of lactobacilli through comparative genomics of 213 strains and associated genera.</title>
        <authorList>
            <person name="Sun Z."/>
            <person name="Harris H.M."/>
            <person name="McCann A."/>
            <person name="Guo C."/>
            <person name="Argimon S."/>
            <person name="Zhang W."/>
            <person name="Yang X."/>
            <person name="Jeffery I.B."/>
            <person name="Cooney J.C."/>
            <person name="Kagawa T.F."/>
            <person name="Liu W."/>
            <person name="Song Y."/>
            <person name="Salvetti E."/>
            <person name="Wrobel A."/>
            <person name="Rasinkangas P."/>
            <person name="Parkhill J."/>
            <person name="Rea M.C."/>
            <person name="O'Sullivan O."/>
            <person name="Ritari J."/>
            <person name="Douillard F.P."/>
            <person name="Paul Ross R."/>
            <person name="Yang R."/>
            <person name="Briner A.E."/>
            <person name="Felis G.E."/>
            <person name="de Vos W.M."/>
            <person name="Barrangou R."/>
            <person name="Klaenhammer T.R."/>
            <person name="Caufield P.W."/>
            <person name="Cui Y."/>
            <person name="Zhang H."/>
            <person name="O'Toole P.W."/>
        </authorList>
    </citation>
    <scope>NUCLEOTIDE SEQUENCE [LARGE SCALE GENOMIC DNA]</scope>
    <source>
        <strain evidence="8 9">DSM 7090</strain>
    </source>
</reference>
<dbReference type="GeneID" id="84904833"/>
<protein>
    <recommendedName>
        <fullName evidence="3">tRNA (guanine(46)-N(7))-methyltransferase</fullName>
        <ecNumber evidence="3">2.1.1.33</ecNumber>
    </recommendedName>
</protein>
<keyword evidence="7" id="KW-0819">tRNA processing</keyword>
<evidence type="ECO:0000256" key="7">
    <source>
        <dbReference type="ARBA" id="ARBA00022694"/>
    </source>
</evidence>
<evidence type="ECO:0000313" key="9">
    <source>
        <dbReference type="Proteomes" id="UP000051927"/>
    </source>
</evidence>
<proteinExistence type="predicted"/>
<accession>A0ABR5Q0X0</accession>
<comment type="function">
    <text evidence="2">Catalyzes the formation of N(7)-methylguanine at position 46 (m7G46) in tRNA.</text>
</comment>
<evidence type="ECO:0000256" key="1">
    <source>
        <dbReference type="ARBA" id="ARBA00000142"/>
    </source>
</evidence>
<dbReference type="InterPro" id="IPR003358">
    <property type="entry name" value="tRNA_(Gua-N-7)_MeTrfase_Trmb"/>
</dbReference>